<proteinExistence type="predicted"/>
<dbReference type="InterPro" id="IPR001810">
    <property type="entry name" value="F-box_dom"/>
</dbReference>
<dbReference type="InterPro" id="IPR036047">
    <property type="entry name" value="F-box-like_dom_sf"/>
</dbReference>
<keyword evidence="3" id="KW-1185">Reference proteome</keyword>
<dbReference type="InterPro" id="IPR032675">
    <property type="entry name" value="LRR_dom_sf"/>
</dbReference>
<dbReference type="Pfam" id="PF12937">
    <property type="entry name" value="F-box-like"/>
    <property type="match status" value="1"/>
</dbReference>
<comment type="caution">
    <text evidence="2">The sequence shown here is derived from an EMBL/GenBank/DDBJ whole genome shotgun (WGS) entry which is preliminary data.</text>
</comment>
<feature type="domain" description="F-box" evidence="1">
    <location>
        <begin position="6"/>
        <end position="46"/>
    </location>
</feature>
<organism evidence="2 3">
    <name type="scientific">Linnemannia gamsii</name>
    <dbReference type="NCBI Taxonomy" id="64522"/>
    <lineage>
        <taxon>Eukaryota</taxon>
        <taxon>Fungi</taxon>
        <taxon>Fungi incertae sedis</taxon>
        <taxon>Mucoromycota</taxon>
        <taxon>Mortierellomycotina</taxon>
        <taxon>Mortierellomycetes</taxon>
        <taxon>Mortierellales</taxon>
        <taxon>Mortierellaceae</taxon>
        <taxon>Linnemannia</taxon>
    </lineage>
</organism>
<reference evidence="2" key="1">
    <citation type="journal article" date="2020" name="Fungal Divers.">
        <title>Resolving the Mortierellaceae phylogeny through synthesis of multi-gene phylogenetics and phylogenomics.</title>
        <authorList>
            <person name="Vandepol N."/>
            <person name="Liber J."/>
            <person name="Desiro A."/>
            <person name="Na H."/>
            <person name="Kennedy M."/>
            <person name="Barry K."/>
            <person name="Grigoriev I.V."/>
            <person name="Miller A.N."/>
            <person name="O'Donnell K."/>
            <person name="Stajich J.E."/>
            <person name="Bonito G."/>
        </authorList>
    </citation>
    <scope>NUCLEOTIDE SEQUENCE</scope>
    <source>
        <strain evidence="2">NVP60</strain>
    </source>
</reference>
<dbReference type="CDD" id="cd09917">
    <property type="entry name" value="F-box_SF"/>
    <property type="match status" value="1"/>
</dbReference>
<dbReference type="Gene3D" id="3.80.10.10">
    <property type="entry name" value="Ribonuclease Inhibitor"/>
    <property type="match status" value="1"/>
</dbReference>
<dbReference type="AlphaFoldDB" id="A0A9P6RGB0"/>
<evidence type="ECO:0000313" key="3">
    <source>
        <dbReference type="Proteomes" id="UP000823405"/>
    </source>
</evidence>
<dbReference type="Proteomes" id="UP000823405">
    <property type="component" value="Unassembled WGS sequence"/>
</dbReference>
<accession>A0A9P6RGB0</accession>
<gene>
    <name evidence="2" type="ORF">BGZ97_006071</name>
</gene>
<dbReference type="OrthoDB" id="2339388at2759"/>
<name>A0A9P6RGB0_9FUNG</name>
<sequence>MSSPRQLPAETLALIFYNLAHKDLHRCLLVSRLWHAEAEPLLYSAVNFNSSHKCYRGFVAAVTARRHLLRRVAWISNVGGETAVPELLDILLDYRPDEHEDEITIRLPPTLPVVFPLGPNRPALTHLSYSGSDISWPLFDSVLYSLTSLVSLELHFFRRGRGIDAEGYHMDMGRTLATFPHLKHLSILGWITRYVPPMTTTLAEEDRGNFIHAKTQAGSGDQYRLESFTFYPSLMGRNGRDASLFFKRLGNLKRIVVLPRIWSYGVNELCRPWDLGRALKEFCPKLESIEAEGALTLWLFDLPILPHDKLAHLTALVEGHSLQDVEGMSDAQVQENRLRQRLQDQEVGELLEGKGADPFFPQLKRLILGQKYYLSAQDLISLGVQAQFLTDLEIQISPDHYEYWQIHLAQKALHQCLFVSRFWHDPAEARLYSDILIDLRQKARTDSLFQALRTRKHLLRRVEWRPYGYCRKALEANLLDILLDYPPSPPLNDSDSSTSTGHLAYSSTSLASYTVLTNAYGPNRPGLTEFTFKGVGATARLLQTILFNLTPTTLTRLNLDFDYGEFQVFTVDVERILDYFPRLKHLSITGWMHKYAPIQAPHVDTNDTMAAGATRGLDCGLETLRFASILMCREGPEAFLFLRRLGFLRKLVTGSQVSYPPGMLRSRPWAFGRALKESCPKLESIEIQGALVFWLFDLPVLLSSKVPHLKSLIEGLSSNEAGDLSSEAQEQSEDQLRLRLAEQELGELLEGKTAVPFFPQLKTLVLAVGHSLSAQDLISLGVQARFLTHLKILFQPTKERIAWNVYENDAPASVRTDVHSPVTVIDTLVENRRLQKRRPFNNRDVILFLQLCSSLTHINDRANHVYEQNNSTNNNNNNNGNNDDITCGYSTLGLRGYVGNA</sequence>
<dbReference type="EMBL" id="JAAAIN010000270">
    <property type="protein sequence ID" value="KAG0316988.1"/>
    <property type="molecule type" value="Genomic_DNA"/>
</dbReference>
<protein>
    <recommendedName>
        <fullName evidence="1">F-box domain-containing protein</fullName>
    </recommendedName>
</protein>
<dbReference type="SUPFAM" id="SSF81383">
    <property type="entry name" value="F-box domain"/>
    <property type="match status" value="1"/>
</dbReference>
<evidence type="ECO:0000313" key="2">
    <source>
        <dbReference type="EMBL" id="KAG0316988.1"/>
    </source>
</evidence>
<evidence type="ECO:0000259" key="1">
    <source>
        <dbReference type="Pfam" id="PF12937"/>
    </source>
</evidence>